<feature type="binding site" evidence="5">
    <location>
        <begin position="3"/>
        <end position="4"/>
    </location>
    <ligand>
        <name>GTP</name>
        <dbReference type="ChEBI" id="CHEBI:37565"/>
    </ligand>
</feature>
<dbReference type="SMART" id="SM00275">
    <property type="entry name" value="G_alpha"/>
    <property type="match status" value="1"/>
</dbReference>
<dbReference type="SUPFAM" id="SSF47895">
    <property type="entry name" value="Transducin (alpha subunit), insertion domain"/>
    <property type="match status" value="1"/>
</dbReference>
<feature type="binding site" evidence="5">
    <location>
        <begin position="114"/>
        <end position="117"/>
    </location>
    <ligand>
        <name>GTP</name>
        <dbReference type="ChEBI" id="CHEBI:37565"/>
    </ligand>
</feature>
<dbReference type="GO" id="GO:0003924">
    <property type="term" value="F:GTPase activity"/>
    <property type="evidence" value="ECO:0007669"/>
    <property type="project" value="InterPro"/>
</dbReference>
<accession>A0A6B2LIA0</accession>
<dbReference type="GO" id="GO:0005737">
    <property type="term" value="C:cytoplasm"/>
    <property type="evidence" value="ECO:0007669"/>
    <property type="project" value="TreeGrafter"/>
</dbReference>
<dbReference type="Pfam" id="PF00503">
    <property type="entry name" value="G-alpha"/>
    <property type="match status" value="1"/>
</dbReference>
<dbReference type="FunFam" id="3.40.50.300:FF:000692">
    <property type="entry name" value="Guanine nucleotide-binding protein subunit alpha"/>
    <property type="match status" value="1"/>
</dbReference>
<proteinExistence type="predicted"/>
<dbReference type="GO" id="GO:0005834">
    <property type="term" value="C:heterotrimeric G-protein complex"/>
    <property type="evidence" value="ECO:0007669"/>
    <property type="project" value="TreeGrafter"/>
</dbReference>
<sequence>MKDSWGYMFSCCERLAEKDFVPRLEDIVRVRIEHCVILEEEFEYHGMSFKVIDIGGLKSESRKWIHHFDDASILFVVNLLSIFNPSELEATVELYQRYVQDETLFPGTFILLLNQLDLFQEQCQVVPLPSCRFFEGFSGKATEIEDLKNYIVRRFMAMDEKMGRSVSVHFTVAIDLYGMGKVLSHLLDITIKDRLVYV</sequence>
<dbReference type="InterPro" id="IPR027417">
    <property type="entry name" value="P-loop_NTPase"/>
</dbReference>
<reference evidence="6" key="1">
    <citation type="journal article" date="2020" name="J. Eukaryot. Microbiol.">
        <title>De novo Sequencing, Assembly and Annotation of the Transcriptome for the Free-Living Testate Amoeba Arcella intermedia.</title>
        <authorList>
            <person name="Ribeiro G.M."/>
            <person name="Porfirio-Sousa A.L."/>
            <person name="Maurer-Alcala X.X."/>
            <person name="Katz L.A."/>
            <person name="Lahr D.J.G."/>
        </authorList>
    </citation>
    <scope>NUCLEOTIDE SEQUENCE</scope>
</reference>
<evidence type="ECO:0000256" key="5">
    <source>
        <dbReference type="PIRSR" id="PIRSR601019-1"/>
    </source>
</evidence>
<keyword evidence="3 5" id="KW-0342">GTP-binding</keyword>
<dbReference type="GO" id="GO:0007188">
    <property type="term" value="P:adenylate cyclase-modulating G protein-coupled receptor signaling pathway"/>
    <property type="evidence" value="ECO:0007669"/>
    <property type="project" value="TreeGrafter"/>
</dbReference>
<dbReference type="PANTHER" id="PTHR10218:SF302">
    <property type="entry name" value="GUANINE NUCLEOTIDE-BINDING PROTEIN ALPHA-5 SUBUNIT"/>
    <property type="match status" value="1"/>
</dbReference>
<dbReference type="AlphaFoldDB" id="A0A6B2LIA0"/>
<dbReference type="EMBL" id="GIBP01007880">
    <property type="protein sequence ID" value="NDV36849.1"/>
    <property type="molecule type" value="Transcribed_RNA"/>
</dbReference>
<evidence type="ECO:0000313" key="6">
    <source>
        <dbReference type="EMBL" id="NDV36849.1"/>
    </source>
</evidence>
<dbReference type="Gene3D" id="1.10.400.10">
    <property type="entry name" value="GI Alpha 1, domain 2-like"/>
    <property type="match status" value="1"/>
</dbReference>
<keyword evidence="1" id="KW-0479">Metal-binding</keyword>
<keyword evidence="2 5" id="KW-0547">Nucleotide-binding</keyword>
<dbReference type="Gene3D" id="3.40.50.300">
    <property type="entry name" value="P-loop containing nucleotide triphosphate hydrolases"/>
    <property type="match status" value="1"/>
</dbReference>
<dbReference type="GO" id="GO:0001664">
    <property type="term" value="F:G protein-coupled receptor binding"/>
    <property type="evidence" value="ECO:0007669"/>
    <property type="project" value="TreeGrafter"/>
</dbReference>
<organism evidence="6">
    <name type="scientific">Arcella intermedia</name>
    <dbReference type="NCBI Taxonomy" id="1963864"/>
    <lineage>
        <taxon>Eukaryota</taxon>
        <taxon>Amoebozoa</taxon>
        <taxon>Tubulinea</taxon>
        <taxon>Elardia</taxon>
        <taxon>Arcellinida</taxon>
        <taxon>Sphaerothecina</taxon>
        <taxon>Arcellidae</taxon>
        <taxon>Arcella</taxon>
    </lineage>
</organism>
<dbReference type="InterPro" id="IPR011025">
    <property type="entry name" value="GproteinA_insert"/>
</dbReference>
<dbReference type="GO" id="GO:0031683">
    <property type="term" value="F:G-protein beta/gamma-subunit complex binding"/>
    <property type="evidence" value="ECO:0007669"/>
    <property type="project" value="InterPro"/>
</dbReference>
<dbReference type="PANTHER" id="PTHR10218">
    <property type="entry name" value="GTP-BINDING PROTEIN ALPHA SUBUNIT"/>
    <property type="match status" value="1"/>
</dbReference>
<evidence type="ECO:0000256" key="1">
    <source>
        <dbReference type="ARBA" id="ARBA00022723"/>
    </source>
</evidence>
<protein>
    <submittedName>
        <fullName evidence="6">Uncharacterized protein</fullName>
    </submittedName>
</protein>
<name>A0A6B2LIA0_9EUKA</name>
<dbReference type="GO" id="GO:0046872">
    <property type="term" value="F:metal ion binding"/>
    <property type="evidence" value="ECO:0007669"/>
    <property type="project" value="UniProtKB-KW"/>
</dbReference>
<dbReference type="PRINTS" id="PR00318">
    <property type="entry name" value="GPROTEINA"/>
</dbReference>
<evidence type="ECO:0000256" key="3">
    <source>
        <dbReference type="ARBA" id="ARBA00023134"/>
    </source>
</evidence>
<dbReference type="InterPro" id="IPR001019">
    <property type="entry name" value="Gprotein_alpha_su"/>
</dbReference>
<evidence type="ECO:0000256" key="2">
    <source>
        <dbReference type="ARBA" id="ARBA00022741"/>
    </source>
</evidence>
<evidence type="ECO:0000256" key="4">
    <source>
        <dbReference type="ARBA" id="ARBA00023224"/>
    </source>
</evidence>
<keyword evidence="4" id="KW-0807">Transducer</keyword>
<dbReference type="PROSITE" id="PS51882">
    <property type="entry name" value="G_ALPHA"/>
    <property type="match status" value="1"/>
</dbReference>
<dbReference type="GO" id="GO:0005525">
    <property type="term" value="F:GTP binding"/>
    <property type="evidence" value="ECO:0007669"/>
    <property type="project" value="UniProtKB-KW"/>
</dbReference>
<dbReference type="SUPFAM" id="SSF52540">
    <property type="entry name" value="P-loop containing nucleoside triphosphate hydrolases"/>
    <property type="match status" value="1"/>
</dbReference>
<feature type="binding site" evidence="5">
    <location>
        <position position="173"/>
    </location>
    <ligand>
        <name>GTP</name>
        <dbReference type="ChEBI" id="CHEBI:37565"/>
    </ligand>
</feature>